<proteinExistence type="predicted"/>
<organism evidence="2 3">
    <name type="scientific">Caballeronia cordobensis</name>
    <name type="common">Burkholderia cordobensis</name>
    <dbReference type="NCBI Taxonomy" id="1353886"/>
    <lineage>
        <taxon>Bacteria</taxon>
        <taxon>Pseudomonadati</taxon>
        <taxon>Pseudomonadota</taxon>
        <taxon>Betaproteobacteria</taxon>
        <taxon>Burkholderiales</taxon>
        <taxon>Burkholderiaceae</taxon>
        <taxon>Caballeronia</taxon>
    </lineage>
</organism>
<evidence type="ECO:0000313" key="3">
    <source>
        <dbReference type="Proteomes" id="UP000054740"/>
    </source>
</evidence>
<name>A0A158GJ18_CABCO</name>
<dbReference type="Proteomes" id="UP000054740">
    <property type="component" value="Unassembled WGS sequence"/>
</dbReference>
<evidence type="ECO:0000256" key="1">
    <source>
        <dbReference type="SAM" id="Phobius"/>
    </source>
</evidence>
<feature type="transmembrane region" description="Helical" evidence="1">
    <location>
        <begin position="16"/>
        <end position="37"/>
    </location>
</feature>
<dbReference type="EMBL" id="FCNY02000004">
    <property type="protein sequence ID" value="SAL31913.1"/>
    <property type="molecule type" value="Genomic_DNA"/>
</dbReference>
<gene>
    <name evidence="2" type="ORF">AWB70_02065</name>
</gene>
<dbReference type="RefSeq" id="WP_053571812.1">
    <property type="nucleotide sequence ID" value="NZ_FCNY02000004.1"/>
</dbReference>
<keyword evidence="1" id="KW-0812">Transmembrane</keyword>
<evidence type="ECO:0000313" key="2">
    <source>
        <dbReference type="EMBL" id="SAL31913.1"/>
    </source>
</evidence>
<dbReference type="AlphaFoldDB" id="A0A158GJ18"/>
<protein>
    <submittedName>
        <fullName evidence="2">Uncharacterized protein</fullName>
    </submittedName>
</protein>
<keyword evidence="1" id="KW-0472">Membrane</keyword>
<accession>A0A158GJ18</accession>
<reference evidence="3" key="1">
    <citation type="submission" date="2016-01" db="EMBL/GenBank/DDBJ databases">
        <authorList>
            <person name="Peeters C."/>
        </authorList>
    </citation>
    <scope>NUCLEOTIDE SEQUENCE [LARGE SCALE GENOMIC DNA]</scope>
</reference>
<sequence>MKAPALNLHRPNRTDAVPGLVALLAGIVVLILTMQYVDTLTEQGEALDERESAVAKQEQTFRTISNAHRNSGDAHAAQLMAQQRYAAEPARALVEGGWNPSIALLSLDIATASRTINMQFETRSAQEALSYADWLQAQPSTESVTVKRQTEKAGAPMTSVETAIELTWRPFFGRPVVAASGPASAAAAASGASGGAPK</sequence>
<keyword evidence="1" id="KW-1133">Transmembrane helix</keyword>
<keyword evidence="3" id="KW-1185">Reference proteome</keyword>